<feature type="compositionally biased region" description="Polar residues" evidence="1">
    <location>
        <begin position="16"/>
        <end position="37"/>
    </location>
</feature>
<dbReference type="Proteomes" id="UP001221757">
    <property type="component" value="Unassembled WGS sequence"/>
</dbReference>
<evidence type="ECO:0000313" key="2">
    <source>
        <dbReference type="EMBL" id="KAJ7658036.1"/>
    </source>
</evidence>
<accession>A0AAD7CQB6</accession>
<evidence type="ECO:0000313" key="3">
    <source>
        <dbReference type="Proteomes" id="UP001221757"/>
    </source>
</evidence>
<sequence length="747" mass="83516">MGGSRCKSAKRLSEPSGASSADTGTTRDVPTVPSISSRPPAPVTGSFSIPVVHNPCPGLHLEWDDFWDTYPLKIHNPASKKPPNYDFISFNPPQIRSRRCRGPALSEHGILGFPCSRCADLKLDVDVLRERESRKFDEIRSDDDFNRTLNLEESLGSARRRLGEFTELFQFLGDDSVPALHRVLSNAVEQGWSAKKLLQQCQLAVQGKYTAHNYTQYDIDLAILIYELGGAGTLHAMNHSIFALPSRNTIQPYRRQHNLVPSVANVNFSDISTNISALFGPSLSRGGDGATRWAAFCLEHLDALKTVQVGKDTQTVEAAVAEVRAGRVHISHETSVGAISRLSEIGYGAKPVFMGPSCKKGGWRDCLKTMQMVVEAWRRSPHGERKHGRLMSVSSDGDGKRRAALFIMCMHSEILPGNPLYPFICEIAGLNRRVGKNNLTKDFDPKHLKKRICTSLCSPEGIVVKGICINSDPLLTWLERLPNHDWSETSIHALLNPADAQDVPRAVKLLLCIVELKNLDSEDFDPSEAAEFEALCLLGEALDALLQPFINTDLSLSQQIELLIKFSHLICASYLQNGTAFLSNQLYADLQAMVKNAILMVPKTRLINGQLKVFICLLGDDVLEALFGRSRMIGGHSPNCSVGELRDRLGSAMNLDYIYEHHPEFERKPRRLNFFRMRHVDHLRPQHWKGELRADSCDLKRCWTLAVKDTEEILKKFDLLGQPTYYTRISVTLDNPDQSGMILEWRS</sequence>
<evidence type="ECO:0000256" key="1">
    <source>
        <dbReference type="SAM" id="MobiDB-lite"/>
    </source>
</evidence>
<proteinExistence type="predicted"/>
<dbReference type="EMBL" id="JARKIE010000284">
    <property type="protein sequence ID" value="KAJ7658036.1"/>
    <property type="molecule type" value="Genomic_DNA"/>
</dbReference>
<dbReference type="AlphaFoldDB" id="A0AAD7CQB6"/>
<comment type="caution">
    <text evidence="2">The sequence shown here is derived from an EMBL/GenBank/DDBJ whole genome shotgun (WGS) entry which is preliminary data.</text>
</comment>
<organism evidence="2 3">
    <name type="scientific">Mycena rosella</name>
    <name type="common">Pink bonnet</name>
    <name type="synonym">Agaricus rosellus</name>
    <dbReference type="NCBI Taxonomy" id="1033263"/>
    <lineage>
        <taxon>Eukaryota</taxon>
        <taxon>Fungi</taxon>
        <taxon>Dikarya</taxon>
        <taxon>Basidiomycota</taxon>
        <taxon>Agaricomycotina</taxon>
        <taxon>Agaricomycetes</taxon>
        <taxon>Agaricomycetidae</taxon>
        <taxon>Agaricales</taxon>
        <taxon>Marasmiineae</taxon>
        <taxon>Mycenaceae</taxon>
        <taxon>Mycena</taxon>
    </lineage>
</organism>
<gene>
    <name evidence="2" type="ORF">B0H17DRAFT_1145739</name>
</gene>
<name>A0AAD7CQB6_MYCRO</name>
<feature type="region of interest" description="Disordered" evidence="1">
    <location>
        <begin position="1"/>
        <end position="43"/>
    </location>
</feature>
<reference evidence="2" key="1">
    <citation type="submission" date="2023-03" db="EMBL/GenBank/DDBJ databases">
        <title>Massive genome expansion in bonnet fungi (Mycena s.s.) driven by repeated elements and novel gene families across ecological guilds.</title>
        <authorList>
            <consortium name="Lawrence Berkeley National Laboratory"/>
            <person name="Harder C.B."/>
            <person name="Miyauchi S."/>
            <person name="Viragh M."/>
            <person name="Kuo A."/>
            <person name="Thoen E."/>
            <person name="Andreopoulos B."/>
            <person name="Lu D."/>
            <person name="Skrede I."/>
            <person name="Drula E."/>
            <person name="Henrissat B."/>
            <person name="Morin E."/>
            <person name="Kohler A."/>
            <person name="Barry K."/>
            <person name="LaButti K."/>
            <person name="Morin E."/>
            <person name="Salamov A."/>
            <person name="Lipzen A."/>
            <person name="Mereny Z."/>
            <person name="Hegedus B."/>
            <person name="Baldrian P."/>
            <person name="Stursova M."/>
            <person name="Weitz H."/>
            <person name="Taylor A."/>
            <person name="Grigoriev I.V."/>
            <person name="Nagy L.G."/>
            <person name="Martin F."/>
            <person name="Kauserud H."/>
        </authorList>
    </citation>
    <scope>NUCLEOTIDE SEQUENCE</scope>
    <source>
        <strain evidence="2">CBHHK067</strain>
    </source>
</reference>
<keyword evidence="3" id="KW-1185">Reference proteome</keyword>
<protein>
    <submittedName>
        <fullName evidence="2">Uncharacterized protein</fullName>
    </submittedName>
</protein>